<keyword evidence="2" id="KW-0680">Restriction system</keyword>
<gene>
    <name evidence="5" type="ORF">LAH08_03030</name>
</gene>
<comment type="similarity">
    <text evidence="1">Belongs to the type-I restriction system S methylase family.</text>
</comment>
<dbReference type="InterPro" id="IPR044946">
    <property type="entry name" value="Restrct_endonuc_typeI_TRD_sf"/>
</dbReference>
<organism evidence="5 6">
    <name type="scientific">Micromonospora noduli</name>
    <dbReference type="NCBI Taxonomy" id="709876"/>
    <lineage>
        <taxon>Bacteria</taxon>
        <taxon>Bacillati</taxon>
        <taxon>Actinomycetota</taxon>
        <taxon>Actinomycetes</taxon>
        <taxon>Micromonosporales</taxon>
        <taxon>Micromonosporaceae</taxon>
        <taxon>Micromonospora</taxon>
    </lineage>
</organism>
<dbReference type="InterPro" id="IPR052021">
    <property type="entry name" value="Type-I_RS_S_subunit"/>
</dbReference>
<dbReference type="Gene3D" id="3.90.220.20">
    <property type="entry name" value="DNA methylase specificity domains"/>
    <property type="match status" value="2"/>
</dbReference>
<dbReference type="Pfam" id="PF01420">
    <property type="entry name" value="Methylase_S"/>
    <property type="match status" value="1"/>
</dbReference>
<dbReference type="AlphaFoldDB" id="A0A328N2L9"/>
<dbReference type="GO" id="GO:0003677">
    <property type="term" value="F:DNA binding"/>
    <property type="evidence" value="ECO:0007669"/>
    <property type="project" value="UniProtKB-KW"/>
</dbReference>
<name>A0A328N2L9_9ACTN</name>
<reference evidence="5 6" key="1">
    <citation type="submission" date="2018-03" db="EMBL/GenBank/DDBJ databases">
        <title>Defining the species Micromonospora saelicesensis and Micromonospora noduli under the framework of genomics.</title>
        <authorList>
            <person name="Riesco R."/>
            <person name="Trujillo M.E."/>
        </authorList>
    </citation>
    <scope>NUCLEOTIDE SEQUENCE [LARGE SCALE GENOMIC DNA]</scope>
    <source>
        <strain evidence="5 6">LAH08</strain>
    </source>
</reference>
<dbReference type="PANTHER" id="PTHR30408">
    <property type="entry name" value="TYPE-1 RESTRICTION ENZYME ECOKI SPECIFICITY PROTEIN"/>
    <property type="match status" value="1"/>
</dbReference>
<dbReference type="Gene3D" id="1.10.287.1120">
    <property type="entry name" value="Bipartite methylase S protein"/>
    <property type="match status" value="2"/>
</dbReference>
<evidence type="ECO:0000256" key="3">
    <source>
        <dbReference type="ARBA" id="ARBA00023125"/>
    </source>
</evidence>
<evidence type="ECO:0000313" key="5">
    <source>
        <dbReference type="EMBL" id="RAO00777.1"/>
    </source>
</evidence>
<evidence type="ECO:0000259" key="4">
    <source>
        <dbReference type="Pfam" id="PF01420"/>
    </source>
</evidence>
<dbReference type="PANTHER" id="PTHR30408:SF12">
    <property type="entry name" value="TYPE I RESTRICTION ENZYME MJAVIII SPECIFICITY SUBUNIT"/>
    <property type="match status" value="1"/>
</dbReference>
<evidence type="ECO:0000256" key="1">
    <source>
        <dbReference type="ARBA" id="ARBA00010923"/>
    </source>
</evidence>
<dbReference type="GO" id="GO:0009307">
    <property type="term" value="P:DNA restriction-modification system"/>
    <property type="evidence" value="ECO:0007669"/>
    <property type="project" value="UniProtKB-KW"/>
</dbReference>
<evidence type="ECO:0000256" key="2">
    <source>
        <dbReference type="ARBA" id="ARBA00022747"/>
    </source>
</evidence>
<comment type="caution">
    <text evidence="5">The sequence shown here is derived from an EMBL/GenBank/DDBJ whole genome shotgun (WGS) entry which is preliminary data.</text>
</comment>
<protein>
    <submittedName>
        <fullName evidence="5">Type I site-specific deoxyribonuclease</fullName>
    </submittedName>
</protein>
<keyword evidence="3" id="KW-0238">DNA-binding</keyword>
<dbReference type="CDD" id="cd17275">
    <property type="entry name" value="RMtype1_S_MjaORF132P-TRD1-CR1_like"/>
    <property type="match status" value="1"/>
</dbReference>
<accession>A0A328N2L9</accession>
<dbReference type="InterPro" id="IPR000055">
    <property type="entry name" value="Restrct_endonuc_typeI_TRD"/>
</dbReference>
<dbReference type="EMBL" id="PYAA01000017">
    <property type="protein sequence ID" value="RAO00777.1"/>
    <property type="molecule type" value="Genomic_DNA"/>
</dbReference>
<dbReference type="SUPFAM" id="SSF116734">
    <property type="entry name" value="DNA methylase specificity domain"/>
    <property type="match status" value="2"/>
</dbReference>
<evidence type="ECO:0000313" key="6">
    <source>
        <dbReference type="Proteomes" id="UP000248966"/>
    </source>
</evidence>
<dbReference type="Proteomes" id="UP000248966">
    <property type="component" value="Unassembled WGS sequence"/>
</dbReference>
<feature type="domain" description="Type I restriction modification DNA specificity" evidence="4">
    <location>
        <begin position="21"/>
        <end position="182"/>
    </location>
</feature>
<proteinExistence type="inferred from homology"/>
<sequence>MTLVPSHWERGRIKWDTAMVAGATPSTEDDSFWLEGDDPSGTPFVAIADMSRRECVSVTAKSLSLDGLKSRSMPVGQPGTLLFAMYASVGEVAFLGISATWNQALLGITPDPDKVDSRFLRYVLLDMRGDLLRNVRSNTQANLNARQVGDIWFQRPPLHEQFAIADFLDRETTRIDTLIEEQQRLIEVLRERRDAVLSAAFDTGPSTEATKVGRLLAARPSYGVLVPRYVDEAEGVPFVRVGDLLNLSPERPLLAIPPEQSDEYSRTKIVGGEVLLGVVGKMGQAVLAPQWLAGANVARAVAVLRCKDPAVAPLLCAWFGSNNFRCKAELATSGDSIQPTLGMKDLARFDINLPSDPNAAAGLAGRLAKIDTLIEETERFIEFARERRVALITAAVTGQIDVREMA</sequence>